<evidence type="ECO:0000256" key="1">
    <source>
        <dbReference type="SAM" id="MobiDB-lite"/>
    </source>
</evidence>
<dbReference type="KEGG" id="ang:An13g00880"/>
<dbReference type="AlphaFoldDB" id="A0AAJ8BQL5"/>
<evidence type="ECO:0000313" key="2">
    <source>
        <dbReference type="RefSeq" id="XP_059602034.1"/>
    </source>
</evidence>
<accession>A0AAJ8BQL5</accession>
<protein>
    <submittedName>
        <fullName evidence="2">Uncharacterized protein</fullName>
    </submittedName>
</protein>
<proteinExistence type="predicted"/>
<dbReference type="RefSeq" id="XP_059602034.1">
    <property type="nucleotide sequence ID" value="XM_059743803.1"/>
</dbReference>
<gene>
    <name evidence="2" type="ORF">An13g00880</name>
</gene>
<feature type="region of interest" description="Disordered" evidence="1">
    <location>
        <begin position="1"/>
        <end position="51"/>
    </location>
</feature>
<reference evidence="2" key="2">
    <citation type="submission" date="2025-08" db="UniProtKB">
        <authorList>
            <consortium name="RefSeq"/>
        </authorList>
    </citation>
    <scope>IDENTIFICATION</scope>
</reference>
<organism evidence="2">
    <name type="scientific">Aspergillus niger</name>
    <dbReference type="NCBI Taxonomy" id="5061"/>
    <lineage>
        <taxon>Eukaryota</taxon>
        <taxon>Fungi</taxon>
        <taxon>Dikarya</taxon>
        <taxon>Ascomycota</taxon>
        <taxon>Pezizomycotina</taxon>
        <taxon>Eurotiomycetes</taxon>
        <taxon>Eurotiomycetidae</taxon>
        <taxon>Eurotiales</taxon>
        <taxon>Aspergillaceae</taxon>
        <taxon>Aspergillus</taxon>
        <taxon>Aspergillus subgen. Circumdati</taxon>
    </lineage>
</organism>
<reference evidence="2" key="1">
    <citation type="submission" date="2025-02" db="EMBL/GenBank/DDBJ databases">
        <authorList>
            <consortium name="NCBI Genome Project"/>
        </authorList>
    </citation>
    <scope>NUCLEOTIDE SEQUENCE</scope>
</reference>
<dbReference type="GeneID" id="84592797"/>
<feature type="compositionally biased region" description="Low complexity" evidence="1">
    <location>
        <begin position="18"/>
        <end position="30"/>
    </location>
</feature>
<name>A0AAJ8BQL5_ASPNG</name>
<sequence length="101" mass="11173">MGGRELIPLHVKKKQKQKQQNNNNNNNNNNDNWRQVGTTKPGTGTGDYQKYPPEYRPLIDCLIGEQRGVVSGRAAVNRGIAYSGTYLLTVDAVTKEGTALK</sequence>
<feature type="compositionally biased region" description="Polar residues" evidence="1">
    <location>
        <begin position="31"/>
        <end position="42"/>
    </location>
</feature>